<dbReference type="Proteomes" id="UP001516662">
    <property type="component" value="Unassembled WGS sequence"/>
</dbReference>
<organism evidence="1 2">
    <name type="scientific">Litchfieldia luteola</name>
    <dbReference type="NCBI Taxonomy" id="682179"/>
    <lineage>
        <taxon>Bacteria</taxon>
        <taxon>Bacillati</taxon>
        <taxon>Bacillota</taxon>
        <taxon>Bacilli</taxon>
        <taxon>Bacillales</taxon>
        <taxon>Bacillaceae</taxon>
        <taxon>Litchfieldia</taxon>
    </lineage>
</organism>
<protein>
    <submittedName>
        <fullName evidence="1">YpuI family protein</fullName>
    </submittedName>
</protein>
<dbReference type="Pfam" id="PF13047">
    <property type="entry name" value="DUF3907"/>
    <property type="match status" value="1"/>
</dbReference>
<reference evidence="1 2" key="1">
    <citation type="submission" date="2020-10" db="EMBL/GenBank/DDBJ databases">
        <title>Bacillus sp. HD4P25, an endophyte from a halophyte.</title>
        <authorList>
            <person name="Sun J.-Q."/>
        </authorList>
    </citation>
    <scope>NUCLEOTIDE SEQUENCE [LARGE SCALE GENOMIC DNA]</scope>
    <source>
        <strain evidence="1 2">YIM 93174</strain>
    </source>
</reference>
<evidence type="ECO:0000313" key="2">
    <source>
        <dbReference type="Proteomes" id="UP001516662"/>
    </source>
</evidence>
<accession>A0ABR9QPA5</accession>
<comment type="caution">
    <text evidence="1">The sequence shown here is derived from an EMBL/GenBank/DDBJ whole genome shotgun (WGS) entry which is preliminary data.</text>
</comment>
<dbReference type="RefSeq" id="WP_193539586.1">
    <property type="nucleotide sequence ID" value="NZ_JADCLJ010000024.1"/>
</dbReference>
<name>A0ABR9QPA5_9BACI</name>
<dbReference type="InterPro" id="IPR025013">
    <property type="entry name" value="DUF3907"/>
</dbReference>
<sequence>MGNSMVKTQTEQVKEFLKSTVTIVNNYLNETTLPSLQAETDGDEEYYRTLLSTVRRLSVYCEEGLDACNVVLSTEPFRKGAAEQTLYKIYHQCIEEFFAPKSDIWYEDSRAAYTGKNAITYRKPMPASIQSLIASLEGGFQTTREELEFYETDYRTKMLQSK</sequence>
<keyword evidence="2" id="KW-1185">Reference proteome</keyword>
<proteinExistence type="predicted"/>
<dbReference type="EMBL" id="JADCLJ010000024">
    <property type="protein sequence ID" value="MBE4910342.1"/>
    <property type="molecule type" value="Genomic_DNA"/>
</dbReference>
<gene>
    <name evidence="1" type="ORF">IMZ08_20080</name>
</gene>
<evidence type="ECO:0000313" key="1">
    <source>
        <dbReference type="EMBL" id="MBE4910342.1"/>
    </source>
</evidence>